<sequence>MDFRKSVKLFAGAMLLGGVMAGQAQAVQMWHSDTVFANQGMCAANFTFDSQMEPVQQLKVHIQVLSKKNNKLVAEDVIEVDDFGSSSADRYATGYWHDEIACDQNLRVVVTGATAVMNGERVDLLAKDLLDVQNFVPYEISITPAGTQ</sequence>
<feature type="signal peptide" evidence="1">
    <location>
        <begin position="1"/>
        <end position="26"/>
    </location>
</feature>
<organism evidence="2 3">
    <name type="scientific">Alcaligenes faecalis</name>
    <dbReference type="NCBI Taxonomy" id="511"/>
    <lineage>
        <taxon>Bacteria</taxon>
        <taxon>Pseudomonadati</taxon>
        <taxon>Pseudomonadota</taxon>
        <taxon>Betaproteobacteria</taxon>
        <taxon>Burkholderiales</taxon>
        <taxon>Alcaligenaceae</taxon>
        <taxon>Alcaligenes</taxon>
    </lineage>
</organism>
<evidence type="ECO:0000313" key="3">
    <source>
        <dbReference type="Proteomes" id="UP000245216"/>
    </source>
</evidence>
<proteinExistence type="predicted"/>
<gene>
    <name evidence="2" type="ORF">DF183_13910</name>
</gene>
<dbReference type="EMBL" id="QEXO01000004">
    <property type="protein sequence ID" value="PWE12936.1"/>
    <property type="molecule type" value="Genomic_DNA"/>
</dbReference>
<reference evidence="2 3" key="1">
    <citation type="submission" date="2018-05" db="EMBL/GenBank/DDBJ databases">
        <title>Genome Sequence of an Efficient Indole-Degrading Bacterium, Alcaligenes sp.YBY.</title>
        <authorList>
            <person name="Yang B."/>
        </authorList>
    </citation>
    <scope>NUCLEOTIDE SEQUENCE [LARGE SCALE GENOMIC DNA]</scope>
    <source>
        <strain evidence="2 3">YBY</strain>
    </source>
</reference>
<dbReference type="AlphaFoldDB" id="A0A2U2BG20"/>
<evidence type="ECO:0000313" key="2">
    <source>
        <dbReference type="EMBL" id="PWE12936.1"/>
    </source>
</evidence>
<dbReference type="RefSeq" id="WP_109089371.1">
    <property type="nucleotide sequence ID" value="NZ_QEXO01000004.1"/>
</dbReference>
<feature type="chain" id="PRO_5015508760" evidence="1">
    <location>
        <begin position="27"/>
        <end position="148"/>
    </location>
</feature>
<reference evidence="2 3" key="2">
    <citation type="submission" date="2018-05" db="EMBL/GenBank/DDBJ databases">
        <authorList>
            <person name="Lanie J.A."/>
            <person name="Ng W.-L."/>
            <person name="Kazmierczak K.M."/>
            <person name="Andrzejewski T.M."/>
            <person name="Davidsen T.M."/>
            <person name="Wayne K.J."/>
            <person name="Tettelin H."/>
            <person name="Glass J.I."/>
            <person name="Rusch D."/>
            <person name="Podicherti R."/>
            <person name="Tsui H.-C.T."/>
            <person name="Winkler M.E."/>
        </authorList>
    </citation>
    <scope>NUCLEOTIDE SEQUENCE [LARGE SCALE GENOMIC DNA]</scope>
    <source>
        <strain evidence="2 3">YBY</strain>
    </source>
</reference>
<dbReference type="Pfam" id="PF18673">
    <property type="entry name" value="IrmA"/>
    <property type="match status" value="1"/>
</dbReference>
<name>A0A2U2BG20_ALCFA</name>
<comment type="caution">
    <text evidence="2">The sequence shown here is derived from an EMBL/GenBank/DDBJ whole genome shotgun (WGS) entry which is preliminary data.</text>
</comment>
<dbReference type="InterPro" id="IPR040755">
    <property type="entry name" value="IrmA"/>
</dbReference>
<protein>
    <submittedName>
        <fullName evidence="2">Uncharacterized protein</fullName>
    </submittedName>
</protein>
<keyword evidence="1" id="KW-0732">Signal</keyword>
<dbReference type="Proteomes" id="UP000245216">
    <property type="component" value="Unassembled WGS sequence"/>
</dbReference>
<accession>A0A2U2BG20</accession>
<evidence type="ECO:0000256" key="1">
    <source>
        <dbReference type="SAM" id="SignalP"/>
    </source>
</evidence>